<evidence type="ECO:0000313" key="3">
    <source>
        <dbReference type="EMBL" id="CAF4638854.1"/>
    </source>
</evidence>
<dbReference type="EMBL" id="CAJOBI010102134">
    <property type="protein sequence ID" value="CAF4592956.1"/>
    <property type="molecule type" value="Genomic_DNA"/>
</dbReference>
<dbReference type="AlphaFoldDB" id="A0A8S2ZIN2"/>
<feature type="non-terminal residue" evidence="2">
    <location>
        <position position="62"/>
    </location>
</feature>
<name>A0A8S2ZIN2_9BILA</name>
<evidence type="ECO:0000313" key="4">
    <source>
        <dbReference type="EMBL" id="CAF4846472.1"/>
    </source>
</evidence>
<evidence type="ECO:0000313" key="5">
    <source>
        <dbReference type="Proteomes" id="UP000681967"/>
    </source>
</evidence>
<dbReference type="Proteomes" id="UP000681720">
    <property type="component" value="Unassembled WGS sequence"/>
</dbReference>
<evidence type="ECO:0000313" key="1">
    <source>
        <dbReference type="EMBL" id="CAF4592956.1"/>
    </source>
</evidence>
<reference evidence="2" key="1">
    <citation type="submission" date="2021-02" db="EMBL/GenBank/DDBJ databases">
        <authorList>
            <person name="Nowell W R."/>
        </authorList>
    </citation>
    <scope>NUCLEOTIDE SEQUENCE</scope>
</reference>
<dbReference type="EMBL" id="CAJOBH010106302">
    <property type="protein sequence ID" value="CAF4638854.1"/>
    <property type="molecule type" value="Genomic_DNA"/>
</dbReference>
<protein>
    <submittedName>
        <fullName evidence="2">Uncharacterized protein</fullName>
    </submittedName>
</protein>
<accession>A0A8S2ZIN2</accession>
<evidence type="ECO:0000313" key="2">
    <source>
        <dbReference type="EMBL" id="CAF4636603.1"/>
    </source>
</evidence>
<gene>
    <name evidence="2" type="ORF">BYL167_LOCUS41592</name>
    <name evidence="3" type="ORF">BYL167_LOCUS41682</name>
    <name evidence="4" type="ORF">GIL414_LOCUS49184</name>
    <name evidence="1" type="ORF">SMN809_LOCUS38764</name>
</gene>
<comment type="caution">
    <text evidence="2">The sequence shown here is derived from an EMBL/GenBank/DDBJ whole genome shotgun (WGS) entry which is preliminary data.</text>
</comment>
<proteinExistence type="predicted"/>
<dbReference type="EMBL" id="CAJOBH010105891">
    <property type="protein sequence ID" value="CAF4636603.1"/>
    <property type="molecule type" value="Genomic_DNA"/>
</dbReference>
<organism evidence="2 5">
    <name type="scientific">Rotaria magnacalcarata</name>
    <dbReference type="NCBI Taxonomy" id="392030"/>
    <lineage>
        <taxon>Eukaryota</taxon>
        <taxon>Metazoa</taxon>
        <taxon>Spiralia</taxon>
        <taxon>Gnathifera</taxon>
        <taxon>Rotifera</taxon>
        <taxon>Eurotatoria</taxon>
        <taxon>Bdelloidea</taxon>
        <taxon>Philodinida</taxon>
        <taxon>Philodinidae</taxon>
        <taxon>Rotaria</taxon>
    </lineage>
</organism>
<dbReference type="EMBL" id="CAJOBJ010161111">
    <property type="protein sequence ID" value="CAF4846472.1"/>
    <property type="molecule type" value="Genomic_DNA"/>
</dbReference>
<dbReference type="Proteomes" id="UP000676336">
    <property type="component" value="Unassembled WGS sequence"/>
</dbReference>
<sequence length="62" mass="7148">FLGHRDTYGDYKTPLYNRGGFYTKFVSTVETDEGIKFSNTRRVLEDIGIQNPTFDDCAIVQH</sequence>
<feature type="non-terminal residue" evidence="2">
    <location>
        <position position="1"/>
    </location>
</feature>
<dbReference type="Proteomes" id="UP000681967">
    <property type="component" value="Unassembled WGS sequence"/>
</dbReference>
<dbReference type="Gene3D" id="3.40.367.20">
    <property type="match status" value="1"/>
</dbReference>